<name>A0AA39LJ80_9BILA</name>
<feature type="transmembrane region" description="Helical" evidence="12">
    <location>
        <begin position="29"/>
        <end position="50"/>
    </location>
</feature>
<evidence type="ECO:0000256" key="9">
    <source>
        <dbReference type="ARBA" id="ARBA00023180"/>
    </source>
</evidence>
<evidence type="ECO:0000313" key="14">
    <source>
        <dbReference type="Proteomes" id="UP001175271"/>
    </source>
</evidence>
<keyword evidence="9" id="KW-0325">Glycoprotein</keyword>
<dbReference type="EMBL" id="JAUCMV010000005">
    <property type="protein sequence ID" value="KAK0399243.1"/>
    <property type="molecule type" value="Genomic_DNA"/>
</dbReference>
<dbReference type="Pfam" id="PF10149">
    <property type="entry name" value="TM231"/>
    <property type="match status" value="1"/>
</dbReference>
<dbReference type="InterPro" id="IPR019306">
    <property type="entry name" value="TMEM231"/>
</dbReference>
<gene>
    <name evidence="13" type="ORF">QR680_002957</name>
</gene>
<dbReference type="PANTHER" id="PTHR14605:SF1">
    <property type="entry name" value="TRANSMEMBRANE PROTEIN 231"/>
    <property type="match status" value="1"/>
</dbReference>
<keyword evidence="10" id="KW-0966">Cell projection</keyword>
<proteinExistence type="inferred from homology"/>
<protein>
    <recommendedName>
        <fullName evidence="3">Transmembrane protein 231</fullName>
    </recommendedName>
</protein>
<organism evidence="13 14">
    <name type="scientific">Steinernema hermaphroditum</name>
    <dbReference type="NCBI Taxonomy" id="289476"/>
    <lineage>
        <taxon>Eukaryota</taxon>
        <taxon>Metazoa</taxon>
        <taxon>Ecdysozoa</taxon>
        <taxon>Nematoda</taxon>
        <taxon>Chromadorea</taxon>
        <taxon>Rhabditida</taxon>
        <taxon>Tylenchina</taxon>
        <taxon>Panagrolaimomorpha</taxon>
        <taxon>Strongyloidoidea</taxon>
        <taxon>Steinernematidae</taxon>
        <taxon>Steinernema</taxon>
    </lineage>
</organism>
<evidence type="ECO:0000256" key="10">
    <source>
        <dbReference type="ARBA" id="ARBA00023273"/>
    </source>
</evidence>
<evidence type="ECO:0000256" key="1">
    <source>
        <dbReference type="ARBA" id="ARBA00004272"/>
    </source>
</evidence>
<evidence type="ECO:0000256" key="3">
    <source>
        <dbReference type="ARBA" id="ARBA00015087"/>
    </source>
</evidence>
<dbReference type="PANTHER" id="PTHR14605">
    <property type="entry name" value="CHST5 PROTEIN"/>
    <property type="match status" value="1"/>
</dbReference>
<sequence length="297" mass="34212">MTRNDGVIHEEVIVRKYRAASPWAHLFHASIYVITLVLPLVIAFLTQGLWRKVELYREQPVVDFEGKCILLIRGSADNEYVVWSSFHNLNEAIGSHLNVPLIEKQRFDWNSDGKTDKISVYAEFADIQFPVHSVLWVLLLNYKLDQRFLIEMVTSVVGETEQLRPGSGVRIAGHLNMLQRELLFEDFKQDSPFNCSSDDVTQFEPSNLLAHGLSLNYSTELTSQKVIWEPSVTAENRFTVTMDIHVAPQILHYRTGVFQLLKWAWIQYLSLFIVAHYALRNFAAFVFENRLVAVTVL</sequence>
<evidence type="ECO:0000256" key="2">
    <source>
        <dbReference type="ARBA" id="ARBA00009082"/>
    </source>
</evidence>
<keyword evidence="4" id="KW-1003">Cell membrane</keyword>
<keyword evidence="5 12" id="KW-0812">Transmembrane</keyword>
<evidence type="ECO:0000256" key="5">
    <source>
        <dbReference type="ARBA" id="ARBA00022692"/>
    </source>
</evidence>
<dbReference type="Proteomes" id="UP001175271">
    <property type="component" value="Unassembled WGS sequence"/>
</dbReference>
<accession>A0AA39LJ80</accession>
<evidence type="ECO:0000256" key="6">
    <source>
        <dbReference type="ARBA" id="ARBA00022989"/>
    </source>
</evidence>
<dbReference type="GO" id="GO:0060271">
    <property type="term" value="P:cilium assembly"/>
    <property type="evidence" value="ECO:0007669"/>
    <property type="project" value="TreeGrafter"/>
</dbReference>
<evidence type="ECO:0000256" key="4">
    <source>
        <dbReference type="ARBA" id="ARBA00022475"/>
    </source>
</evidence>
<comment type="subcellular location">
    <subcellularLocation>
        <location evidence="1">Cell projection</location>
        <location evidence="1">Cilium membrane</location>
        <topology evidence="1">Multi-pass membrane protein</topology>
    </subcellularLocation>
</comment>
<comment type="similarity">
    <text evidence="2">Belongs to the TMEM231 family.</text>
</comment>
<dbReference type="GO" id="GO:0032880">
    <property type="term" value="P:regulation of protein localization"/>
    <property type="evidence" value="ECO:0007669"/>
    <property type="project" value="TreeGrafter"/>
</dbReference>
<comment type="function">
    <text evidence="11">Transmembrane component of the tectonic-like complex, a complex localized at the transition zone of primary cilia and acting as a barrier that prevents diffusion of transmembrane proteins between the cilia and plasma membranes. Required for ciliogenesis and sonic hedgehog/SHH signaling.</text>
</comment>
<keyword evidence="14" id="KW-1185">Reference proteome</keyword>
<keyword evidence="7" id="KW-0969">Cilium</keyword>
<evidence type="ECO:0000256" key="11">
    <source>
        <dbReference type="ARBA" id="ARBA00024803"/>
    </source>
</evidence>
<comment type="caution">
    <text evidence="13">The sequence shown here is derived from an EMBL/GenBank/DDBJ whole genome shotgun (WGS) entry which is preliminary data.</text>
</comment>
<keyword evidence="8 12" id="KW-0472">Membrane</keyword>
<evidence type="ECO:0000256" key="7">
    <source>
        <dbReference type="ARBA" id="ARBA00023069"/>
    </source>
</evidence>
<evidence type="ECO:0000256" key="8">
    <source>
        <dbReference type="ARBA" id="ARBA00023136"/>
    </source>
</evidence>
<dbReference type="GO" id="GO:0060170">
    <property type="term" value="C:ciliary membrane"/>
    <property type="evidence" value="ECO:0007669"/>
    <property type="project" value="UniProtKB-SubCell"/>
</dbReference>
<dbReference type="AlphaFoldDB" id="A0AA39LJ80"/>
<keyword evidence="6 12" id="KW-1133">Transmembrane helix</keyword>
<dbReference type="GO" id="GO:0035869">
    <property type="term" value="C:ciliary transition zone"/>
    <property type="evidence" value="ECO:0007669"/>
    <property type="project" value="TreeGrafter"/>
</dbReference>
<evidence type="ECO:0000256" key="12">
    <source>
        <dbReference type="SAM" id="Phobius"/>
    </source>
</evidence>
<reference evidence="13" key="1">
    <citation type="submission" date="2023-06" db="EMBL/GenBank/DDBJ databases">
        <title>Genomic analysis of the entomopathogenic nematode Steinernema hermaphroditum.</title>
        <authorList>
            <person name="Schwarz E.M."/>
            <person name="Heppert J.K."/>
            <person name="Baniya A."/>
            <person name="Schwartz H.T."/>
            <person name="Tan C.-H."/>
            <person name="Antoshechkin I."/>
            <person name="Sternberg P.W."/>
            <person name="Goodrich-Blair H."/>
            <person name="Dillman A.R."/>
        </authorList>
    </citation>
    <scope>NUCLEOTIDE SEQUENCE</scope>
    <source>
        <strain evidence="13">PS9179</strain>
        <tissue evidence="13">Whole animal</tissue>
    </source>
</reference>
<evidence type="ECO:0000313" key="13">
    <source>
        <dbReference type="EMBL" id="KAK0399243.1"/>
    </source>
</evidence>